<dbReference type="PANTHER" id="PTHR47245:SF1">
    <property type="entry name" value="FOLDASE PROTEIN PRSA"/>
    <property type="match status" value="1"/>
</dbReference>
<feature type="region of interest" description="Disordered" evidence="6">
    <location>
        <begin position="175"/>
        <end position="260"/>
    </location>
</feature>
<evidence type="ECO:0000256" key="6">
    <source>
        <dbReference type="SAM" id="MobiDB-lite"/>
    </source>
</evidence>
<dbReference type="SUPFAM" id="SSF109998">
    <property type="entry name" value="Triger factor/SurA peptide-binding domain-like"/>
    <property type="match status" value="1"/>
</dbReference>
<proteinExistence type="predicted"/>
<evidence type="ECO:0000313" key="8">
    <source>
        <dbReference type="EMBL" id="HIX00476.1"/>
    </source>
</evidence>
<keyword evidence="4" id="KW-0697">Rotamase</keyword>
<accession>A0A9D2A8E2</accession>
<comment type="catalytic activity">
    <reaction evidence="1">
        <text>[protein]-peptidylproline (omega=180) = [protein]-peptidylproline (omega=0)</text>
        <dbReference type="Rhea" id="RHEA:16237"/>
        <dbReference type="Rhea" id="RHEA-COMP:10747"/>
        <dbReference type="Rhea" id="RHEA-COMP:10748"/>
        <dbReference type="ChEBI" id="CHEBI:83833"/>
        <dbReference type="ChEBI" id="CHEBI:83834"/>
        <dbReference type="EC" id="5.2.1.8"/>
    </reaction>
</comment>
<feature type="compositionally biased region" description="Low complexity" evidence="6">
    <location>
        <begin position="233"/>
        <end position="243"/>
    </location>
</feature>
<feature type="compositionally biased region" description="Basic and acidic residues" evidence="6">
    <location>
        <begin position="222"/>
        <end position="232"/>
    </location>
</feature>
<evidence type="ECO:0000256" key="1">
    <source>
        <dbReference type="ARBA" id="ARBA00000971"/>
    </source>
</evidence>
<dbReference type="InterPro" id="IPR027304">
    <property type="entry name" value="Trigger_fact/SurA_dom_sf"/>
</dbReference>
<feature type="compositionally biased region" description="Acidic residues" evidence="6">
    <location>
        <begin position="37"/>
        <end position="54"/>
    </location>
</feature>
<feature type="compositionally biased region" description="Acidic residues" evidence="6">
    <location>
        <begin position="248"/>
        <end position="260"/>
    </location>
</feature>
<dbReference type="InterPro" id="IPR050245">
    <property type="entry name" value="PrsA_foldase"/>
</dbReference>
<dbReference type="Proteomes" id="UP000824151">
    <property type="component" value="Unassembled WGS sequence"/>
</dbReference>
<sequence length="260" mass="27860">MPKKLLTSAALVAFLMGLAACSDDAEDPAGQGGDASAEQEGESPEMPEADVSDIPDVVADVEGEEISGEEFTAIYEGQFQQMAMQAQMTGEEPDQDELKSQTLDSMVGNELMIQDAADSGHEASKDEVDELLKNAAEEGGLESVDDLVASAEEQGQSEDQLRQDAHDQVLLEKVIDDLEVDEPSEDELRDLYDQSAAQQQGGEEGGGGEGSGGEESEMPSFEDAKPQLEEQAKQQAEQEALAQHAEDLREDADVETYLDS</sequence>
<dbReference type="Pfam" id="PF13624">
    <property type="entry name" value="SurA_N_3"/>
    <property type="match status" value="1"/>
</dbReference>
<dbReference type="AlphaFoldDB" id="A0A9D2A8E2"/>
<evidence type="ECO:0000256" key="2">
    <source>
        <dbReference type="ARBA" id="ARBA00013194"/>
    </source>
</evidence>
<evidence type="ECO:0000313" key="9">
    <source>
        <dbReference type="Proteomes" id="UP000824151"/>
    </source>
</evidence>
<dbReference type="EC" id="5.2.1.8" evidence="2"/>
<dbReference type="GO" id="GO:0003755">
    <property type="term" value="F:peptidyl-prolyl cis-trans isomerase activity"/>
    <property type="evidence" value="ECO:0007669"/>
    <property type="project" value="UniProtKB-KW"/>
</dbReference>
<keyword evidence="3 7" id="KW-0732">Signal</keyword>
<evidence type="ECO:0000256" key="7">
    <source>
        <dbReference type="SAM" id="SignalP"/>
    </source>
</evidence>
<reference evidence="8" key="2">
    <citation type="submission" date="2021-04" db="EMBL/GenBank/DDBJ databases">
        <authorList>
            <person name="Gilroy R."/>
        </authorList>
    </citation>
    <scope>NUCLEOTIDE SEQUENCE</scope>
    <source>
        <strain evidence="8">ChiHejej3B27-3195</strain>
    </source>
</reference>
<feature type="signal peptide" evidence="7">
    <location>
        <begin position="1"/>
        <end position="25"/>
    </location>
</feature>
<feature type="compositionally biased region" description="Acidic residues" evidence="6">
    <location>
        <begin position="177"/>
        <end position="188"/>
    </location>
</feature>
<organism evidence="8 9">
    <name type="scientific">Candidatus Nesterenkonia stercoripullorum</name>
    <dbReference type="NCBI Taxonomy" id="2838701"/>
    <lineage>
        <taxon>Bacteria</taxon>
        <taxon>Bacillati</taxon>
        <taxon>Actinomycetota</taxon>
        <taxon>Actinomycetes</taxon>
        <taxon>Micrococcales</taxon>
        <taxon>Micrococcaceae</taxon>
        <taxon>Nesterenkonia</taxon>
    </lineage>
</organism>
<feature type="chain" id="PRO_5039528170" description="peptidylprolyl isomerase" evidence="7">
    <location>
        <begin position="26"/>
        <end position="260"/>
    </location>
</feature>
<dbReference type="PANTHER" id="PTHR47245">
    <property type="entry name" value="PEPTIDYLPROLYL ISOMERASE"/>
    <property type="match status" value="1"/>
</dbReference>
<protein>
    <recommendedName>
        <fullName evidence="2">peptidylprolyl isomerase</fullName>
        <ecNumber evidence="2">5.2.1.8</ecNumber>
    </recommendedName>
</protein>
<evidence type="ECO:0000256" key="3">
    <source>
        <dbReference type="ARBA" id="ARBA00022729"/>
    </source>
</evidence>
<feature type="region of interest" description="Disordered" evidence="6">
    <location>
        <begin position="23"/>
        <end position="54"/>
    </location>
</feature>
<dbReference type="Gene3D" id="1.10.4030.10">
    <property type="entry name" value="Porin chaperone SurA, peptide-binding domain"/>
    <property type="match status" value="1"/>
</dbReference>
<evidence type="ECO:0000256" key="4">
    <source>
        <dbReference type="ARBA" id="ARBA00023110"/>
    </source>
</evidence>
<dbReference type="EMBL" id="DXGD01000372">
    <property type="protein sequence ID" value="HIX00476.1"/>
    <property type="molecule type" value="Genomic_DNA"/>
</dbReference>
<evidence type="ECO:0000256" key="5">
    <source>
        <dbReference type="ARBA" id="ARBA00023235"/>
    </source>
</evidence>
<dbReference type="PROSITE" id="PS51257">
    <property type="entry name" value="PROKAR_LIPOPROTEIN"/>
    <property type="match status" value="1"/>
</dbReference>
<keyword evidence="5" id="KW-0413">Isomerase</keyword>
<name>A0A9D2A8E2_9MICC</name>
<feature type="compositionally biased region" description="Gly residues" evidence="6">
    <location>
        <begin position="202"/>
        <end position="211"/>
    </location>
</feature>
<comment type="caution">
    <text evidence="8">The sequence shown here is derived from an EMBL/GenBank/DDBJ whole genome shotgun (WGS) entry which is preliminary data.</text>
</comment>
<gene>
    <name evidence="8" type="ORF">H9871_10075</name>
</gene>
<reference evidence="8" key="1">
    <citation type="journal article" date="2021" name="PeerJ">
        <title>Extensive microbial diversity within the chicken gut microbiome revealed by metagenomics and culture.</title>
        <authorList>
            <person name="Gilroy R."/>
            <person name="Ravi A."/>
            <person name="Getino M."/>
            <person name="Pursley I."/>
            <person name="Horton D.L."/>
            <person name="Alikhan N.F."/>
            <person name="Baker D."/>
            <person name="Gharbi K."/>
            <person name="Hall N."/>
            <person name="Watson M."/>
            <person name="Adriaenssens E.M."/>
            <person name="Foster-Nyarko E."/>
            <person name="Jarju S."/>
            <person name="Secka A."/>
            <person name="Antonio M."/>
            <person name="Oren A."/>
            <person name="Chaudhuri R.R."/>
            <person name="La Ragione R."/>
            <person name="Hildebrand F."/>
            <person name="Pallen M.J."/>
        </authorList>
    </citation>
    <scope>NUCLEOTIDE SEQUENCE</scope>
    <source>
        <strain evidence="8">ChiHejej3B27-3195</strain>
    </source>
</reference>